<feature type="compositionally biased region" description="Low complexity" evidence="1">
    <location>
        <begin position="14"/>
        <end position="25"/>
    </location>
</feature>
<sequence length="119" mass="12773">DQNTGNEYTNDNCAGSSSSGTSATGQGSGMKPPKLNLKHLGGGLPLSPSEISSSFHTPPRKRTRKDLDDFGAVGRPPPAPKLISPEQALQFFSASQSPSCTFERMNHYHQHQPQPKTPD</sequence>
<feature type="compositionally biased region" description="Polar residues" evidence="1">
    <location>
        <begin position="1"/>
        <end position="13"/>
    </location>
</feature>
<protein>
    <submittedName>
        <fullName evidence="2">Uncharacterized protein</fullName>
    </submittedName>
</protein>
<organism evidence="2 3">
    <name type="scientific">Linnemannia exigua</name>
    <dbReference type="NCBI Taxonomy" id="604196"/>
    <lineage>
        <taxon>Eukaryota</taxon>
        <taxon>Fungi</taxon>
        <taxon>Fungi incertae sedis</taxon>
        <taxon>Mucoromycota</taxon>
        <taxon>Mortierellomycotina</taxon>
        <taxon>Mortierellomycetes</taxon>
        <taxon>Mortierellales</taxon>
        <taxon>Mortierellaceae</taxon>
        <taxon>Linnemannia</taxon>
    </lineage>
</organism>
<comment type="caution">
    <text evidence="2">The sequence shown here is derived from an EMBL/GenBank/DDBJ whole genome shotgun (WGS) entry which is preliminary data.</text>
</comment>
<reference evidence="2" key="1">
    <citation type="journal article" date="2020" name="Fungal Divers.">
        <title>Resolving the Mortierellaceae phylogeny through synthesis of multi-gene phylogenetics and phylogenomics.</title>
        <authorList>
            <person name="Vandepol N."/>
            <person name="Liber J."/>
            <person name="Desiro A."/>
            <person name="Na H."/>
            <person name="Kennedy M."/>
            <person name="Barry K."/>
            <person name="Grigoriev I.V."/>
            <person name="Miller A.N."/>
            <person name="O'Donnell K."/>
            <person name="Stajich J.E."/>
            <person name="Bonito G."/>
        </authorList>
    </citation>
    <scope>NUCLEOTIDE SEQUENCE</scope>
    <source>
        <strain evidence="2">NRRL 28262</strain>
    </source>
</reference>
<feature type="region of interest" description="Disordered" evidence="1">
    <location>
        <begin position="1"/>
        <end position="83"/>
    </location>
</feature>
<feature type="non-terminal residue" evidence="2">
    <location>
        <position position="1"/>
    </location>
</feature>
<keyword evidence="3" id="KW-1185">Reference proteome</keyword>
<evidence type="ECO:0000256" key="1">
    <source>
        <dbReference type="SAM" id="MobiDB-lite"/>
    </source>
</evidence>
<dbReference type="AlphaFoldDB" id="A0AAD4D6I9"/>
<name>A0AAD4D6I9_9FUNG</name>
<proteinExistence type="predicted"/>
<gene>
    <name evidence="2" type="ORF">BGZ95_001686</name>
</gene>
<dbReference type="EMBL" id="JAAAIL010001345">
    <property type="protein sequence ID" value="KAG0270430.1"/>
    <property type="molecule type" value="Genomic_DNA"/>
</dbReference>
<evidence type="ECO:0000313" key="3">
    <source>
        <dbReference type="Proteomes" id="UP001194580"/>
    </source>
</evidence>
<dbReference type="Proteomes" id="UP001194580">
    <property type="component" value="Unassembled WGS sequence"/>
</dbReference>
<evidence type="ECO:0000313" key="2">
    <source>
        <dbReference type="EMBL" id="KAG0270430.1"/>
    </source>
</evidence>
<accession>A0AAD4D6I9</accession>